<accession>U6GQ06</accession>
<name>U6GQ06_9EIME</name>
<keyword evidence="1" id="KW-0732">Signal</keyword>
<reference evidence="2" key="2">
    <citation type="submission" date="2013-10" db="EMBL/GenBank/DDBJ databases">
        <authorList>
            <person name="Aslett M."/>
        </authorList>
    </citation>
    <scope>NUCLEOTIDE SEQUENCE [LARGE SCALE GENOMIC DNA]</scope>
    <source>
        <strain evidence="2">Houghton</strain>
    </source>
</reference>
<feature type="signal peptide" evidence="1">
    <location>
        <begin position="1"/>
        <end position="22"/>
    </location>
</feature>
<proteinExistence type="predicted"/>
<evidence type="ECO:0000256" key="1">
    <source>
        <dbReference type="SAM" id="SignalP"/>
    </source>
</evidence>
<dbReference type="OrthoDB" id="345813at2759"/>
<sequence length="535" mass="58441">MSRQAAVSYGFLLLSISSLADASSSATRKLQRQHALFGKCTAEDLLSGTDTSSFSFLQEETASPASEEECMELLLQQDSLFASALADSTAEDEEGSERITDSYTSEEAVALAKELLQKGRSDDAVDELKSLKRSIALFGNAAKDSTIVVLGLGVHVHSLAKMAKNVIAVEADYKLCREFLSSKGGGCAMQPNVHIYCPKLASSNLKEESEASETQKHFEIAEDLIDDLMKQQFGDVPASALAVLGSFAVAKLALMERFLDQSSVILARSRMSCEGLKAISGSFRVLASFEPDHHSSSHSTETLMLLQRLFTPPVQGDKWKEYATQEWELPDNMAPLTLWCTVREAIKPIAADESVSLWKRKALDTYLDVYAHAAITGSDEDWKDVTSALEATLDVVGKAEKAESVLKQESEFAFHLAWKVASMSGLQEYFELLLDTLSNVRSEDKPFIHAVICDLIAKTGRLVASQNILDKVKDAIEEACELAEKDPKLFLPALRLIYGGMTREEGMAECLRILVKLKEGVSAVDASAILEEAGK</sequence>
<protein>
    <submittedName>
        <fullName evidence="2">Uncharacterized protein</fullName>
    </submittedName>
</protein>
<evidence type="ECO:0000313" key="3">
    <source>
        <dbReference type="Proteomes" id="UP000018201"/>
    </source>
</evidence>
<dbReference type="AlphaFoldDB" id="U6GQ06"/>
<dbReference type="EMBL" id="HG692035">
    <property type="protein sequence ID" value="CDI81358.1"/>
    <property type="molecule type" value="Genomic_DNA"/>
</dbReference>
<dbReference type="VEuPathDB" id="ToxoDB:EPH_0037130"/>
<evidence type="ECO:0000313" key="2">
    <source>
        <dbReference type="EMBL" id="CDI81358.1"/>
    </source>
</evidence>
<organism evidence="2 3">
    <name type="scientific">Eimeria praecox</name>
    <dbReference type="NCBI Taxonomy" id="51316"/>
    <lineage>
        <taxon>Eukaryota</taxon>
        <taxon>Sar</taxon>
        <taxon>Alveolata</taxon>
        <taxon>Apicomplexa</taxon>
        <taxon>Conoidasida</taxon>
        <taxon>Coccidia</taxon>
        <taxon>Eucoccidiorida</taxon>
        <taxon>Eimeriorina</taxon>
        <taxon>Eimeriidae</taxon>
        <taxon>Eimeria</taxon>
    </lineage>
</organism>
<dbReference type="Proteomes" id="UP000018201">
    <property type="component" value="Unassembled WGS sequence"/>
</dbReference>
<feature type="chain" id="PRO_5004670023" evidence="1">
    <location>
        <begin position="23"/>
        <end position="535"/>
    </location>
</feature>
<keyword evidence="3" id="KW-1185">Reference proteome</keyword>
<reference evidence="2" key="1">
    <citation type="submission" date="2013-10" db="EMBL/GenBank/DDBJ databases">
        <title>Genomic analysis of the causative agents of coccidiosis in chickens.</title>
        <authorList>
            <person name="Reid A.J."/>
            <person name="Blake D."/>
            <person name="Billington K."/>
            <person name="Browne H."/>
            <person name="Dunn M."/>
            <person name="Hung S."/>
            <person name="Kawahara F."/>
            <person name="Miranda-Saavedra D."/>
            <person name="Mourier T."/>
            <person name="Nagra H."/>
            <person name="Otto T.D."/>
            <person name="Rawlings N."/>
            <person name="Sanchez A."/>
            <person name="Sanders M."/>
            <person name="Subramaniam C."/>
            <person name="Tay Y."/>
            <person name="Dear P."/>
            <person name="Doerig C."/>
            <person name="Gruber A."/>
            <person name="Parkinson J."/>
            <person name="Shirley M."/>
            <person name="Wan K.L."/>
            <person name="Berriman M."/>
            <person name="Tomley F."/>
            <person name="Pain A."/>
        </authorList>
    </citation>
    <scope>NUCLEOTIDE SEQUENCE [LARGE SCALE GENOMIC DNA]</scope>
    <source>
        <strain evidence="2">Houghton</strain>
    </source>
</reference>
<gene>
    <name evidence="2" type="ORF">EPH_0037130</name>
</gene>